<organism evidence="2 3">
    <name type="scientific">Symbiodinium natans</name>
    <dbReference type="NCBI Taxonomy" id="878477"/>
    <lineage>
        <taxon>Eukaryota</taxon>
        <taxon>Sar</taxon>
        <taxon>Alveolata</taxon>
        <taxon>Dinophyceae</taxon>
        <taxon>Suessiales</taxon>
        <taxon>Symbiodiniaceae</taxon>
        <taxon>Symbiodinium</taxon>
    </lineage>
</organism>
<evidence type="ECO:0000313" key="2">
    <source>
        <dbReference type="EMBL" id="CAE7553204.1"/>
    </source>
</evidence>
<name>A0A812U1M4_9DINO</name>
<sequence>MEKGGRFPRKWAFMRQCHIPKESEGGQTLKASKLKPISVASLWLRIWGSARIKSQDASQWIESVLPPYVVGGRKGRDILATVLSLEHRASQGAYLGTLDYTKAYDHLRPSRAAAVMEHAGLPKSIVEGLALLWTEQRRVILWQGLCSDELQWAGSSLPQGDAFSVLALSLTLRLPAMKLQRDFPGLSQLIYVDDRSWAAGNPSECEAVWNFWKRESTKLGFKENIAKAQFFHVTGSGRRRLRNTSCELQVSHEFTVLGVTLRGKPGFKMSAKEKKRMEAAQFVAARSKALPLKLRTKAFLISCTSAAVASWGWLLSSPPKSHIRKFEAAWRSLGVDLRQASVPLLKVLSGHGSDLSFMSGVSALAAFWRGVERGGLSLQGWDVSLAVSRIRAFMSDLGFTVVRPFVWTGRGDVSFEGDLRDRFPFVKHVIREAWRRKMLEQHSSSSRRDAVFIDYDERCMKKGQNLCR</sequence>
<evidence type="ECO:0000313" key="3">
    <source>
        <dbReference type="Proteomes" id="UP000604046"/>
    </source>
</evidence>
<dbReference type="OrthoDB" id="443132at2759"/>
<proteinExistence type="predicted"/>
<accession>A0A812U1M4</accession>
<dbReference type="Proteomes" id="UP000604046">
    <property type="component" value="Unassembled WGS sequence"/>
</dbReference>
<gene>
    <name evidence="2" type="ORF">SNAT2548_LOCUS31069</name>
</gene>
<dbReference type="PROSITE" id="PS50878">
    <property type="entry name" value="RT_POL"/>
    <property type="match status" value="1"/>
</dbReference>
<reference evidence="2" key="1">
    <citation type="submission" date="2021-02" db="EMBL/GenBank/DDBJ databases">
        <authorList>
            <person name="Dougan E. K."/>
            <person name="Rhodes N."/>
            <person name="Thang M."/>
            <person name="Chan C."/>
        </authorList>
    </citation>
    <scope>NUCLEOTIDE SEQUENCE</scope>
</reference>
<keyword evidence="3" id="KW-1185">Reference proteome</keyword>
<evidence type="ECO:0000259" key="1">
    <source>
        <dbReference type="PROSITE" id="PS50878"/>
    </source>
</evidence>
<dbReference type="InterPro" id="IPR000477">
    <property type="entry name" value="RT_dom"/>
</dbReference>
<dbReference type="Pfam" id="PF00078">
    <property type="entry name" value="RVT_1"/>
    <property type="match status" value="1"/>
</dbReference>
<dbReference type="AlphaFoldDB" id="A0A812U1M4"/>
<protein>
    <recommendedName>
        <fullName evidence="1">Reverse transcriptase domain-containing protein</fullName>
    </recommendedName>
</protein>
<dbReference type="EMBL" id="CAJNDS010002637">
    <property type="protein sequence ID" value="CAE7553204.1"/>
    <property type="molecule type" value="Genomic_DNA"/>
</dbReference>
<comment type="caution">
    <text evidence="2">The sequence shown here is derived from an EMBL/GenBank/DDBJ whole genome shotgun (WGS) entry which is preliminary data.</text>
</comment>
<feature type="domain" description="Reverse transcriptase" evidence="1">
    <location>
        <begin position="1"/>
        <end position="261"/>
    </location>
</feature>